<keyword evidence="3" id="KW-1185">Reference proteome</keyword>
<accession>A0ABN1R267</accession>
<name>A0ABN1R267_9ACTN</name>
<gene>
    <name evidence="2" type="ORF">GCM10009560_70830</name>
</gene>
<feature type="region of interest" description="Disordered" evidence="1">
    <location>
        <begin position="1"/>
        <end position="21"/>
    </location>
</feature>
<dbReference type="RefSeq" id="WP_343954652.1">
    <property type="nucleotide sequence ID" value="NZ_BAAAHQ010000048.1"/>
</dbReference>
<proteinExistence type="predicted"/>
<evidence type="ECO:0000313" key="3">
    <source>
        <dbReference type="Proteomes" id="UP001501578"/>
    </source>
</evidence>
<feature type="compositionally biased region" description="Basic and acidic residues" evidence="1">
    <location>
        <begin position="1"/>
        <end position="15"/>
    </location>
</feature>
<dbReference type="EMBL" id="BAAAHQ010000048">
    <property type="protein sequence ID" value="GAA0950868.1"/>
    <property type="molecule type" value="Genomic_DNA"/>
</dbReference>
<protein>
    <submittedName>
        <fullName evidence="2">Helix-turn-helix transcriptional regulator</fullName>
    </submittedName>
</protein>
<reference evidence="2 3" key="1">
    <citation type="journal article" date="2019" name="Int. J. Syst. Evol. Microbiol.">
        <title>The Global Catalogue of Microorganisms (GCM) 10K type strain sequencing project: providing services to taxonomists for standard genome sequencing and annotation.</title>
        <authorList>
            <consortium name="The Broad Institute Genomics Platform"/>
            <consortium name="The Broad Institute Genome Sequencing Center for Infectious Disease"/>
            <person name="Wu L."/>
            <person name="Ma J."/>
        </authorList>
    </citation>
    <scope>NUCLEOTIDE SEQUENCE [LARGE SCALE GENOMIC DNA]</scope>
    <source>
        <strain evidence="2 3">JCM 11136</strain>
    </source>
</reference>
<organism evidence="2 3">
    <name type="scientific">Nonomuraea longicatena</name>
    <dbReference type="NCBI Taxonomy" id="83682"/>
    <lineage>
        <taxon>Bacteria</taxon>
        <taxon>Bacillati</taxon>
        <taxon>Actinomycetota</taxon>
        <taxon>Actinomycetes</taxon>
        <taxon>Streptosporangiales</taxon>
        <taxon>Streptosporangiaceae</taxon>
        <taxon>Nonomuraea</taxon>
    </lineage>
</organism>
<comment type="caution">
    <text evidence="2">The sequence shown here is derived from an EMBL/GenBank/DDBJ whole genome shotgun (WGS) entry which is preliminary data.</text>
</comment>
<evidence type="ECO:0000256" key="1">
    <source>
        <dbReference type="SAM" id="MobiDB-lite"/>
    </source>
</evidence>
<dbReference type="Proteomes" id="UP001501578">
    <property type="component" value="Unassembled WGS sequence"/>
</dbReference>
<evidence type="ECO:0000313" key="2">
    <source>
        <dbReference type="EMBL" id="GAA0950868.1"/>
    </source>
</evidence>
<sequence>MPDRNDALRGARERLPSPVALGQPTSRQELAELVNAWIYRRYHRETCLTANYLGKLERGLVRWPRSDYREALRAIFNVETDVALGFRRPTRAPAASAVKEGGVNRKTFLRTAAGAAVTVSLTDIAHLGQVTEPPGRVRAADIHELRALAGVFSTWDHTYGGSLVREAVNAQLRHSVSLLQHATCPRPLRDELYTAVGWLAHSGAAMAFDAFAHDDARKMFRFALSCAEEAQNWHLRAKVLSLMARQAIWCGDADGGLTLVELALVRADRLTPGERAMLHTARARAMAKLGRVTETLESVSRADDHFARVRPRDEAPWMRYYDAAQHAGDTGHALFDLAFRVDWRYAADAAARLESAIGGHGAPYVRSRAFSGIKLASLTMATGDPEEAAGIGMRALRDAGRIRSCRARDDMRELAALAHLHEGRPPVAELTGRIRTVVQA</sequence>